<keyword evidence="2" id="KW-1185">Reference proteome</keyword>
<protein>
    <submittedName>
        <fullName evidence="1">Uncharacterized protein</fullName>
    </submittedName>
</protein>
<gene>
    <name evidence="1" type="ORF">QBC35DRAFT_463672</name>
</gene>
<sequence>MANAAPRGGAESDFATHDIDKSLQWRKPADAAPTRSCVAGRKIVESNNIGLESEVNLRLLAWFEPPHTWREDYTIFCWGLQRCAVTKDEHGGVFSVPFCVFANSSSPAVPHAGQWTYSPSDGGPIFQRVSVRKQETNRSVVQSFPRLFNLKVECMFFPGSRALGQECWMATDIGVHSNILDLDDGYTVEWRHHEEVQSPTSAARGMTKGLPKSEAALSNCLSNLDNLLGRSVLKAALNKKIAESVDHEWICLCHNGFHDVILLLRSAHFKLLLQRNGTMLVIIADNLVDGGPSRGQQ</sequence>
<proteinExistence type="predicted"/>
<name>A0AAN6WSY5_9PEZI</name>
<reference evidence="1" key="1">
    <citation type="journal article" date="2023" name="Mol. Phylogenet. Evol.">
        <title>Genome-scale phylogeny and comparative genomics of the fungal order Sordariales.</title>
        <authorList>
            <person name="Hensen N."/>
            <person name="Bonometti L."/>
            <person name="Westerberg I."/>
            <person name="Brannstrom I.O."/>
            <person name="Guillou S."/>
            <person name="Cros-Aarteil S."/>
            <person name="Calhoun S."/>
            <person name="Haridas S."/>
            <person name="Kuo A."/>
            <person name="Mondo S."/>
            <person name="Pangilinan J."/>
            <person name="Riley R."/>
            <person name="LaButti K."/>
            <person name="Andreopoulos B."/>
            <person name="Lipzen A."/>
            <person name="Chen C."/>
            <person name="Yan M."/>
            <person name="Daum C."/>
            <person name="Ng V."/>
            <person name="Clum A."/>
            <person name="Steindorff A."/>
            <person name="Ohm R.A."/>
            <person name="Martin F."/>
            <person name="Silar P."/>
            <person name="Natvig D.O."/>
            <person name="Lalanne C."/>
            <person name="Gautier V."/>
            <person name="Ament-Velasquez S.L."/>
            <person name="Kruys A."/>
            <person name="Hutchinson M.I."/>
            <person name="Powell A.J."/>
            <person name="Barry K."/>
            <person name="Miller A.N."/>
            <person name="Grigoriev I.V."/>
            <person name="Debuchy R."/>
            <person name="Gladieux P."/>
            <person name="Hiltunen Thoren M."/>
            <person name="Johannesson H."/>
        </authorList>
    </citation>
    <scope>NUCLEOTIDE SEQUENCE</scope>
    <source>
        <strain evidence="1">PSN309</strain>
    </source>
</reference>
<dbReference type="EMBL" id="MU864400">
    <property type="protein sequence ID" value="KAK4187575.1"/>
    <property type="molecule type" value="Genomic_DNA"/>
</dbReference>
<evidence type="ECO:0000313" key="2">
    <source>
        <dbReference type="Proteomes" id="UP001302126"/>
    </source>
</evidence>
<evidence type="ECO:0000313" key="1">
    <source>
        <dbReference type="EMBL" id="KAK4187575.1"/>
    </source>
</evidence>
<dbReference type="Proteomes" id="UP001302126">
    <property type="component" value="Unassembled WGS sequence"/>
</dbReference>
<dbReference type="AlphaFoldDB" id="A0AAN6WSY5"/>
<organism evidence="1 2">
    <name type="scientific">Podospora australis</name>
    <dbReference type="NCBI Taxonomy" id="1536484"/>
    <lineage>
        <taxon>Eukaryota</taxon>
        <taxon>Fungi</taxon>
        <taxon>Dikarya</taxon>
        <taxon>Ascomycota</taxon>
        <taxon>Pezizomycotina</taxon>
        <taxon>Sordariomycetes</taxon>
        <taxon>Sordariomycetidae</taxon>
        <taxon>Sordariales</taxon>
        <taxon>Podosporaceae</taxon>
        <taxon>Podospora</taxon>
    </lineage>
</organism>
<accession>A0AAN6WSY5</accession>
<comment type="caution">
    <text evidence="1">The sequence shown here is derived from an EMBL/GenBank/DDBJ whole genome shotgun (WGS) entry which is preliminary data.</text>
</comment>
<reference evidence="1" key="2">
    <citation type="submission" date="2023-05" db="EMBL/GenBank/DDBJ databases">
        <authorList>
            <consortium name="Lawrence Berkeley National Laboratory"/>
            <person name="Steindorff A."/>
            <person name="Hensen N."/>
            <person name="Bonometti L."/>
            <person name="Westerberg I."/>
            <person name="Brannstrom I.O."/>
            <person name="Guillou S."/>
            <person name="Cros-Aarteil S."/>
            <person name="Calhoun S."/>
            <person name="Haridas S."/>
            <person name="Kuo A."/>
            <person name="Mondo S."/>
            <person name="Pangilinan J."/>
            <person name="Riley R."/>
            <person name="Labutti K."/>
            <person name="Andreopoulos B."/>
            <person name="Lipzen A."/>
            <person name="Chen C."/>
            <person name="Yanf M."/>
            <person name="Daum C."/>
            <person name="Ng V."/>
            <person name="Clum A."/>
            <person name="Ohm R."/>
            <person name="Martin F."/>
            <person name="Silar P."/>
            <person name="Natvig D."/>
            <person name="Lalanne C."/>
            <person name="Gautier V."/>
            <person name="Ament-Velasquez S.L."/>
            <person name="Kruys A."/>
            <person name="Hutchinson M.I."/>
            <person name="Powell A.J."/>
            <person name="Barry K."/>
            <person name="Miller A.N."/>
            <person name="Grigoriev I.V."/>
            <person name="Debuchy R."/>
            <person name="Gladieux P."/>
            <person name="Thoren M.H."/>
            <person name="Johannesson H."/>
        </authorList>
    </citation>
    <scope>NUCLEOTIDE SEQUENCE</scope>
    <source>
        <strain evidence="1">PSN309</strain>
    </source>
</reference>